<feature type="non-terminal residue" evidence="1">
    <location>
        <position position="48"/>
    </location>
</feature>
<organism evidence="1 2">
    <name type="scientific">Cetraspora pellucida</name>
    <dbReference type="NCBI Taxonomy" id="1433469"/>
    <lineage>
        <taxon>Eukaryota</taxon>
        <taxon>Fungi</taxon>
        <taxon>Fungi incertae sedis</taxon>
        <taxon>Mucoromycota</taxon>
        <taxon>Glomeromycotina</taxon>
        <taxon>Glomeromycetes</taxon>
        <taxon>Diversisporales</taxon>
        <taxon>Gigasporaceae</taxon>
        <taxon>Cetraspora</taxon>
    </lineage>
</organism>
<sequence>KNIIWSDESFFKQFSSSYNIRVWHTSAEEFDESCLVSTVGHSPGHMFW</sequence>
<comment type="caution">
    <text evidence="1">The sequence shown here is derived from an EMBL/GenBank/DDBJ whole genome shotgun (WGS) entry which is preliminary data.</text>
</comment>
<dbReference type="EMBL" id="CAJVPW010061128">
    <property type="protein sequence ID" value="CAG8781664.1"/>
    <property type="molecule type" value="Genomic_DNA"/>
</dbReference>
<accession>A0ACA9R8Z4</accession>
<proteinExistence type="predicted"/>
<evidence type="ECO:0000313" key="1">
    <source>
        <dbReference type="EMBL" id="CAG8781664.1"/>
    </source>
</evidence>
<feature type="non-terminal residue" evidence="1">
    <location>
        <position position="1"/>
    </location>
</feature>
<reference evidence="1" key="1">
    <citation type="submission" date="2021-06" db="EMBL/GenBank/DDBJ databases">
        <authorList>
            <person name="Kallberg Y."/>
            <person name="Tangrot J."/>
            <person name="Rosling A."/>
        </authorList>
    </citation>
    <scope>NUCLEOTIDE SEQUENCE</scope>
    <source>
        <strain evidence="1">28 12/20/2015</strain>
    </source>
</reference>
<evidence type="ECO:0000313" key="2">
    <source>
        <dbReference type="Proteomes" id="UP000789366"/>
    </source>
</evidence>
<gene>
    <name evidence="1" type="ORF">SPELUC_LOCUS16460</name>
</gene>
<name>A0ACA9R8Z4_9GLOM</name>
<protein>
    <submittedName>
        <fullName evidence="1">16284_t:CDS:1</fullName>
    </submittedName>
</protein>
<dbReference type="Proteomes" id="UP000789366">
    <property type="component" value="Unassembled WGS sequence"/>
</dbReference>
<keyword evidence="2" id="KW-1185">Reference proteome</keyword>